<name>A0A8S5SM20_9CAUD</name>
<protein>
    <submittedName>
        <fullName evidence="1">Uncharacterized protein</fullName>
    </submittedName>
</protein>
<evidence type="ECO:0000313" key="1">
    <source>
        <dbReference type="EMBL" id="DAF51711.1"/>
    </source>
</evidence>
<accession>A0A8S5SM20</accession>
<organism evidence="1">
    <name type="scientific">Myoviridae sp. ctgEf1</name>
    <dbReference type="NCBI Taxonomy" id="2827699"/>
    <lineage>
        <taxon>Viruses</taxon>
        <taxon>Duplodnaviria</taxon>
        <taxon>Heunggongvirae</taxon>
        <taxon>Uroviricota</taxon>
        <taxon>Caudoviricetes</taxon>
    </lineage>
</organism>
<proteinExistence type="predicted"/>
<reference evidence="1" key="1">
    <citation type="journal article" date="2021" name="Proc. Natl. Acad. Sci. U.S.A.">
        <title>A Catalog of Tens of Thousands of Viruses from Human Metagenomes Reveals Hidden Associations with Chronic Diseases.</title>
        <authorList>
            <person name="Tisza M.J."/>
            <person name="Buck C.B."/>
        </authorList>
    </citation>
    <scope>NUCLEOTIDE SEQUENCE</scope>
    <source>
        <strain evidence="1">CtgEf1</strain>
    </source>
</reference>
<dbReference type="EMBL" id="BK032620">
    <property type="protein sequence ID" value="DAF51711.1"/>
    <property type="molecule type" value="Genomic_DNA"/>
</dbReference>
<sequence length="172" mass="19328">MKKIETVKISGSNYAKVSARLVEFRKENPRAKITTRPEPQPDGGMIFYAEIIKDSSKKSAEATGTAYYPANKMKSEKAFEKLETISVGRALSLLGYLNNGEIASSEEMEEFEDFKKQKVEGQSKELINKLKSSKTLKELQDNFVKGVNQFKGNNEVIAELIQIKDDLKGKLK</sequence>